<dbReference type="InterPro" id="IPR051461">
    <property type="entry name" value="UPF0750_membrane"/>
</dbReference>
<dbReference type="STRING" id="885272.JonanDRAFT_0050"/>
<organism evidence="8 9">
    <name type="scientific">Jonquetella anthropi DSM 22815</name>
    <dbReference type="NCBI Taxonomy" id="885272"/>
    <lineage>
        <taxon>Bacteria</taxon>
        <taxon>Thermotogati</taxon>
        <taxon>Synergistota</taxon>
        <taxon>Synergistia</taxon>
        <taxon>Synergistales</taxon>
        <taxon>Dethiosulfovibrionaceae</taxon>
        <taxon>Jonquetella</taxon>
    </lineage>
</organism>
<evidence type="ECO:0000256" key="4">
    <source>
        <dbReference type="ARBA" id="ARBA00022989"/>
    </source>
</evidence>
<evidence type="ECO:0000313" key="9">
    <source>
        <dbReference type="Proteomes" id="UP000003806"/>
    </source>
</evidence>
<keyword evidence="5 6" id="KW-0472">Membrane</keyword>
<feature type="transmembrane region" description="Helical" evidence="6">
    <location>
        <begin position="180"/>
        <end position="200"/>
    </location>
</feature>
<evidence type="ECO:0000259" key="7">
    <source>
        <dbReference type="Pfam" id="PF10035"/>
    </source>
</evidence>
<evidence type="ECO:0000256" key="2">
    <source>
        <dbReference type="ARBA" id="ARBA00022475"/>
    </source>
</evidence>
<dbReference type="AlphaFoldDB" id="H0ULM0"/>
<dbReference type="HOGENOM" id="CLU_063199_1_1_0"/>
<dbReference type="InterPro" id="IPR019264">
    <property type="entry name" value="DUF2179"/>
</dbReference>
<gene>
    <name evidence="8" type="ORF">JonanDRAFT_0050</name>
</gene>
<dbReference type="PANTHER" id="PTHR33545:SF5">
    <property type="entry name" value="UPF0750 MEMBRANE PROTEIN YITT"/>
    <property type="match status" value="1"/>
</dbReference>
<keyword evidence="3 6" id="KW-0812">Transmembrane</keyword>
<feature type="domain" description="DUF2179" evidence="7">
    <location>
        <begin position="254"/>
        <end position="308"/>
    </location>
</feature>
<sequence length="318" mass="35242">MIKIILYAEYGWPLPAETGVVFLNVFQRVAQGWPNETLKEELRTFFIVTFGSLLFALSVTFFVVPAKLPSTGVTGIALFLKYRWGWSLGLTTALMNLALFAYAWKALSKRFLFWSVYATLLISVSFELTALIPPLAIDDPMLLVLTAGVTQGMAFAMVFSTGASTGGMDIVTVAVKRKTGIEVGSISMIINIAILGLFIFEVPIQKVLYGLVMVYVSSQVTNSDLRAFGVRKEAMIVTQHVEMVRKYIVETMHRGVTIFEGKGGFDGRPRAVMISLLSNRQAFALKQFLKQNDPTAFMRLSEAAEVLGTGFRSWRSDI</sequence>
<feature type="transmembrane region" description="Helical" evidence="6">
    <location>
        <begin position="84"/>
        <end position="104"/>
    </location>
</feature>
<keyword evidence="9" id="KW-1185">Reference proteome</keyword>
<dbReference type="GO" id="GO:0005886">
    <property type="term" value="C:plasma membrane"/>
    <property type="evidence" value="ECO:0007669"/>
    <property type="project" value="UniProtKB-SubCell"/>
</dbReference>
<dbReference type="Gene3D" id="3.30.70.120">
    <property type="match status" value="1"/>
</dbReference>
<dbReference type="Pfam" id="PF10035">
    <property type="entry name" value="DUF2179"/>
    <property type="match status" value="1"/>
</dbReference>
<evidence type="ECO:0000256" key="3">
    <source>
        <dbReference type="ARBA" id="ARBA00022692"/>
    </source>
</evidence>
<evidence type="ECO:0000313" key="8">
    <source>
        <dbReference type="EMBL" id="EHM12485.1"/>
    </source>
</evidence>
<keyword evidence="4 6" id="KW-1133">Transmembrane helix</keyword>
<comment type="subcellular location">
    <subcellularLocation>
        <location evidence="1">Cell membrane</location>
        <topology evidence="1">Multi-pass membrane protein</topology>
    </subcellularLocation>
</comment>
<dbReference type="eggNOG" id="COG1284">
    <property type="taxonomic scope" value="Bacteria"/>
</dbReference>
<dbReference type="PIRSF" id="PIRSF006483">
    <property type="entry name" value="Membrane_protein_YitT"/>
    <property type="match status" value="1"/>
</dbReference>
<accession>H0ULM0</accession>
<dbReference type="OrthoDB" id="9779786at2"/>
<feature type="transmembrane region" description="Helical" evidence="6">
    <location>
        <begin position="111"/>
        <end position="135"/>
    </location>
</feature>
<name>H0ULM0_9BACT</name>
<evidence type="ECO:0000256" key="1">
    <source>
        <dbReference type="ARBA" id="ARBA00004651"/>
    </source>
</evidence>
<reference evidence="8 9" key="1">
    <citation type="submission" date="2011-11" db="EMBL/GenBank/DDBJ databases">
        <title>The Noncontiguous Finished genome of Jonquetella anthropi DSM 22815.</title>
        <authorList>
            <consortium name="US DOE Joint Genome Institute (JGI-PGF)"/>
            <person name="Lucas S."/>
            <person name="Copeland A."/>
            <person name="Lapidus A."/>
            <person name="Glavina del Rio T."/>
            <person name="Dalin E."/>
            <person name="Tice H."/>
            <person name="Bruce D."/>
            <person name="Goodwin L."/>
            <person name="Pitluck S."/>
            <person name="Peters L."/>
            <person name="Mikhailova N."/>
            <person name="Held B."/>
            <person name="Kyrpides N."/>
            <person name="Mavromatis K."/>
            <person name="Ivanova N."/>
            <person name="Markowitz V."/>
            <person name="Cheng J.-F."/>
            <person name="Hugenholtz P."/>
            <person name="Woyke T."/>
            <person name="Wu D."/>
            <person name="Gronow S."/>
            <person name="Wellnitz S."/>
            <person name="Brambilla E."/>
            <person name="Klenk H.-P."/>
            <person name="Eisen J.A."/>
        </authorList>
    </citation>
    <scope>NUCLEOTIDE SEQUENCE [LARGE SCALE GENOMIC DNA]</scope>
    <source>
        <strain evidence="8 9">DSM 22815</strain>
    </source>
</reference>
<dbReference type="EMBL" id="CM001376">
    <property type="protein sequence ID" value="EHM12485.1"/>
    <property type="molecule type" value="Genomic_DNA"/>
</dbReference>
<dbReference type="CDD" id="cd16380">
    <property type="entry name" value="YitT_C"/>
    <property type="match status" value="1"/>
</dbReference>
<feature type="transmembrane region" description="Helical" evidence="6">
    <location>
        <begin position="45"/>
        <end position="64"/>
    </location>
</feature>
<dbReference type="PANTHER" id="PTHR33545">
    <property type="entry name" value="UPF0750 MEMBRANE PROTEIN YITT-RELATED"/>
    <property type="match status" value="1"/>
</dbReference>
<protein>
    <recommendedName>
        <fullName evidence="7">DUF2179 domain-containing protein</fullName>
    </recommendedName>
</protein>
<evidence type="ECO:0000256" key="5">
    <source>
        <dbReference type="ARBA" id="ARBA00023136"/>
    </source>
</evidence>
<dbReference type="Pfam" id="PF02588">
    <property type="entry name" value="YitT_membrane"/>
    <property type="match status" value="1"/>
</dbReference>
<dbReference type="InterPro" id="IPR003740">
    <property type="entry name" value="YitT"/>
</dbReference>
<proteinExistence type="predicted"/>
<dbReference type="InterPro" id="IPR015867">
    <property type="entry name" value="N-reg_PII/ATP_PRibTrfase_C"/>
</dbReference>
<evidence type="ECO:0000256" key="6">
    <source>
        <dbReference type="SAM" id="Phobius"/>
    </source>
</evidence>
<dbReference type="Proteomes" id="UP000003806">
    <property type="component" value="Chromosome"/>
</dbReference>
<keyword evidence="2" id="KW-1003">Cell membrane</keyword>